<dbReference type="Proteomes" id="UP000032142">
    <property type="component" value="Unassembled WGS sequence"/>
</dbReference>
<evidence type="ECO:0000313" key="2">
    <source>
        <dbReference type="Proteomes" id="UP000032142"/>
    </source>
</evidence>
<name>A0A0B0NDB9_GOSAR</name>
<dbReference type="AlphaFoldDB" id="A0A0B0NDB9"/>
<reference evidence="2" key="1">
    <citation type="submission" date="2014-09" db="EMBL/GenBank/DDBJ databases">
        <authorList>
            <person name="Mudge J."/>
            <person name="Ramaraj T."/>
            <person name="Lindquist I.E."/>
            <person name="Bharti A.K."/>
            <person name="Sundararajan A."/>
            <person name="Cameron C.T."/>
            <person name="Woodward J.E."/>
            <person name="May G.D."/>
            <person name="Brubaker C."/>
            <person name="Broadhvest J."/>
            <person name="Wilkins T.A."/>
        </authorList>
    </citation>
    <scope>NUCLEOTIDE SEQUENCE</scope>
    <source>
        <strain evidence="2">cv. AKA8401</strain>
    </source>
</reference>
<proteinExistence type="predicted"/>
<evidence type="ECO:0000313" key="1">
    <source>
        <dbReference type="EMBL" id="KHG12558.1"/>
    </source>
</evidence>
<sequence length="29" mass="3345">MIAHGLKHGHIRPFRRVHRLVTRACVLAV</sequence>
<dbReference type="EMBL" id="KN397882">
    <property type="protein sequence ID" value="KHG12558.1"/>
    <property type="molecule type" value="Genomic_DNA"/>
</dbReference>
<protein>
    <submittedName>
        <fullName evidence="1">Uncharacterized protein</fullName>
    </submittedName>
</protein>
<keyword evidence="2" id="KW-1185">Reference proteome</keyword>
<accession>A0A0B0NDB9</accession>
<organism evidence="1 2">
    <name type="scientific">Gossypium arboreum</name>
    <name type="common">Tree cotton</name>
    <name type="synonym">Gossypium nanking</name>
    <dbReference type="NCBI Taxonomy" id="29729"/>
    <lineage>
        <taxon>Eukaryota</taxon>
        <taxon>Viridiplantae</taxon>
        <taxon>Streptophyta</taxon>
        <taxon>Embryophyta</taxon>
        <taxon>Tracheophyta</taxon>
        <taxon>Spermatophyta</taxon>
        <taxon>Magnoliopsida</taxon>
        <taxon>eudicotyledons</taxon>
        <taxon>Gunneridae</taxon>
        <taxon>Pentapetalae</taxon>
        <taxon>rosids</taxon>
        <taxon>malvids</taxon>
        <taxon>Malvales</taxon>
        <taxon>Malvaceae</taxon>
        <taxon>Malvoideae</taxon>
        <taxon>Gossypium</taxon>
    </lineage>
</organism>
<gene>
    <name evidence="1" type="ORF">F383_17477</name>
</gene>